<dbReference type="PANTHER" id="PTHR34677">
    <property type="match status" value="1"/>
</dbReference>
<reference evidence="1" key="1">
    <citation type="submission" date="2020-04" db="EMBL/GenBank/DDBJ databases">
        <authorList>
            <person name="Alioto T."/>
            <person name="Alioto T."/>
            <person name="Gomez Garrido J."/>
        </authorList>
    </citation>
    <scope>NUCLEOTIDE SEQUENCE</scope>
    <source>
        <strain evidence="1">A484AB</strain>
    </source>
</reference>
<dbReference type="AlphaFoldDB" id="A0A7D9EPY1"/>
<proteinExistence type="predicted"/>
<dbReference type="PANTHER" id="PTHR34677:SF3">
    <property type="entry name" value="BACTERIAL IG-LIKE DOMAIN-CONTAINING PROTEIN"/>
    <property type="match status" value="1"/>
</dbReference>
<keyword evidence="2" id="KW-1185">Reference proteome</keyword>
<comment type="caution">
    <text evidence="1">The sequence shown here is derived from an EMBL/GenBank/DDBJ whole genome shotgun (WGS) entry which is preliminary data.</text>
</comment>
<feature type="non-terminal residue" evidence="1">
    <location>
        <position position="1110"/>
    </location>
</feature>
<dbReference type="Gene3D" id="2.60.40.10">
    <property type="entry name" value="Immunoglobulins"/>
    <property type="match status" value="1"/>
</dbReference>
<protein>
    <submittedName>
        <fullName evidence="1">Uncharacterized protein</fullName>
    </submittedName>
</protein>
<evidence type="ECO:0000313" key="2">
    <source>
        <dbReference type="Proteomes" id="UP001152795"/>
    </source>
</evidence>
<sequence length="1110" mass="123998">MHDSPIVPFAIFLYGYARADSYGYPGGLRLADLTLECVPGHPGDGLDNDCDRRIDEEIKNFIDDDNDGRIDEDLVTEPPEIVLDLDTVLLNGCPAQVKKKLKEPNVISAPLCSSRGPIKLSYVDNVYEKDCVQYIDRMWLVRDGCGNLANATQQIRIRRPEMSVTFPDDVRGKCRLGEDMSVMGEPRVRMSCKEDRFSVKYRDTPALIECIRRGRTIAREWTVKASCGSVIKHMQKLLPDVTPPKINFVGQLQYRVKRDFRISWNASEEATFECALDGPNEPRPCGKGWGETWSKRDIPDGKHVFWVRGTDLAGNTGAYIRHPFQVDNTGPRLEFMQPLQSLSQGPMVIKWRSNEMARFKCGLNPERLEQCGSGTEGKDYRRDLRDGTYSFYVGAVDQIGNEATIIKHTFRIDSTPPRIKFGKSSRPTLNSRVDLPVLSNEFARLNCSLDDQPYIPCGIGLKGRFVARNLAEGPHELIVKAVDEAGNQADPISLKWNSDKTSPNILFTPGLPTKFRERPRATWTSTEYARFECSLDDDTRFRSCGRGTRGQWTKNRVPAGVHDLFVRGTDRHGNVGPTASFRFSIDNKYPIVYLNEPLPRTSTSQTATFRWTSNEMAYYKCAVNDTSKFVNCGSGTTGDWTTPPLSDGKHTFYLTAKDEVGNNAPSLSHSWNIDTISPVLNFIGTLPDNVNNNNQKFSWTSSEYAQFTCFIDSETQPIPCGSGKRGSWTSGELLDDSHTFRVFGTDTYGNQGPVIQHTWDIDTQAPTVNLAKVPDTINKPNAQFNWTSSEPATFKCALDDDIEGEECGEGTDGDYLTPTLVDGEHEFRLLVEDKVGNLAPLIRSKFNIDTSLPVITFDKPSPTTPQKDLGVTWTSSEDAEFECALETPTQYEACGKGTTGGFQRDDLPDGRHALYVRGKDDVGNVGLPSVYTVTTDRTPPSLRFTDQNNPLSKETTETFTWSADETVTFKCKVDEREESDCGQGIDGEFTTPNLPDGEHVFQVTPIDEAGNKGEMLERKWIKDSTPPDVRYTNQPPKVSRDTVIFKWRSSEAASFECALDDTRQATRPCGSGTTGERRLTNLPIGSRVFWVRGTDTAGNVGQFVSHSWTV</sequence>
<dbReference type="EMBL" id="CACRXK020008569">
    <property type="protein sequence ID" value="CAB4015079.1"/>
    <property type="molecule type" value="Genomic_DNA"/>
</dbReference>
<dbReference type="OrthoDB" id="5974456at2759"/>
<organism evidence="1 2">
    <name type="scientific">Paramuricea clavata</name>
    <name type="common">Red gorgonian</name>
    <name type="synonym">Violescent sea-whip</name>
    <dbReference type="NCBI Taxonomy" id="317549"/>
    <lineage>
        <taxon>Eukaryota</taxon>
        <taxon>Metazoa</taxon>
        <taxon>Cnidaria</taxon>
        <taxon>Anthozoa</taxon>
        <taxon>Octocorallia</taxon>
        <taxon>Malacalcyonacea</taxon>
        <taxon>Plexauridae</taxon>
        <taxon>Paramuricea</taxon>
    </lineage>
</organism>
<accession>A0A7D9EPY1</accession>
<name>A0A7D9EPY1_PARCT</name>
<gene>
    <name evidence="1" type="ORF">PACLA_8A027415</name>
</gene>
<dbReference type="InterPro" id="IPR013783">
    <property type="entry name" value="Ig-like_fold"/>
</dbReference>
<dbReference type="Proteomes" id="UP001152795">
    <property type="component" value="Unassembled WGS sequence"/>
</dbReference>
<evidence type="ECO:0000313" key="1">
    <source>
        <dbReference type="EMBL" id="CAB4015079.1"/>
    </source>
</evidence>